<dbReference type="RefSeq" id="WP_251832430.1">
    <property type="nucleotide sequence ID" value="NZ_JACSPS010000001.1"/>
</dbReference>
<evidence type="ECO:0008006" key="3">
    <source>
        <dbReference type="Google" id="ProtNLM"/>
    </source>
</evidence>
<accession>A0ABR8WJJ5</accession>
<comment type="caution">
    <text evidence="1">The sequence shown here is derived from an EMBL/GenBank/DDBJ whole genome shotgun (WGS) entry which is preliminary data.</text>
</comment>
<dbReference type="EMBL" id="JACSPS010000001">
    <property type="protein sequence ID" value="MBD8017221.1"/>
    <property type="molecule type" value="Genomic_DNA"/>
</dbReference>
<sequence length="117" mass="12359">MKSKFTGSLLSLLILGSCATKVVKPGEPEQIDSKVRVGNTYTFKKLDGSRAKFKVSKVDATTITGTDLDLKSYNLQRNQVASVNKSNTLGTVLIAAGVAAAVITIPAYSKNEPVGGR</sequence>
<proteinExistence type="predicted"/>
<evidence type="ECO:0000313" key="1">
    <source>
        <dbReference type="EMBL" id="MBD8017221.1"/>
    </source>
</evidence>
<protein>
    <recommendedName>
        <fullName evidence="3">Lipoprotein</fullName>
    </recommendedName>
</protein>
<evidence type="ECO:0000313" key="2">
    <source>
        <dbReference type="Proteomes" id="UP000626242"/>
    </source>
</evidence>
<name>A0ABR8WJJ5_9FLAO</name>
<gene>
    <name evidence="1" type="ORF">H9628_01935</name>
</gene>
<organism evidence="1 2">
    <name type="scientific">Kaistella pullorum</name>
    <dbReference type="NCBI Taxonomy" id="2763074"/>
    <lineage>
        <taxon>Bacteria</taxon>
        <taxon>Pseudomonadati</taxon>
        <taxon>Bacteroidota</taxon>
        <taxon>Flavobacteriia</taxon>
        <taxon>Flavobacteriales</taxon>
        <taxon>Weeksellaceae</taxon>
        <taxon>Chryseobacterium group</taxon>
        <taxon>Kaistella</taxon>
    </lineage>
</organism>
<keyword evidence="2" id="KW-1185">Reference proteome</keyword>
<dbReference type="Proteomes" id="UP000626242">
    <property type="component" value="Unassembled WGS sequence"/>
</dbReference>
<reference evidence="1 2" key="1">
    <citation type="submission" date="2020-08" db="EMBL/GenBank/DDBJ databases">
        <title>A Genomic Blueprint of the Chicken Gut Microbiome.</title>
        <authorList>
            <person name="Gilroy R."/>
            <person name="Ravi A."/>
            <person name="Getino M."/>
            <person name="Pursley I."/>
            <person name="Horton D.L."/>
            <person name="Alikhan N.-F."/>
            <person name="Baker D."/>
            <person name="Gharbi K."/>
            <person name="Hall N."/>
            <person name="Watson M."/>
            <person name="Adriaenssens E.M."/>
            <person name="Foster-Nyarko E."/>
            <person name="Jarju S."/>
            <person name="Secka A."/>
            <person name="Antonio M."/>
            <person name="Oren A."/>
            <person name="Chaudhuri R."/>
            <person name="La Ragione R.M."/>
            <person name="Hildebrand F."/>
            <person name="Pallen M.J."/>
        </authorList>
    </citation>
    <scope>NUCLEOTIDE SEQUENCE [LARGE SCALE GENOMIC DNA]</scope>
    <source>
        <strain evidence="1 2">Sa1CVA4</strain>
    </source>
</reference>
<dbReference type="PROSITE" id="PS51257">
    <property type="entry name" value="PROKAR_LIPOPROTEIN"/>
    <property type="match status" value="1"/>
</dbReference>